<evidence type="ECO:0000256" key="3">
    <source>
        <dbReference type="SAM" id="MobiDB-lite"/>
    </source>
</evidence>
<dbReference type="Pfam" id="PF17762">
    <property type="entry name" value="HTH_ParB"/>
    <property type="match status" value="1"/>
</dbReference>
<dbReference type="SUPFAM" id="SSF110849">
    <property type="entry name" value="ParB/Sulfiredoxin"/>
    <property type="match status" value="1"/>
</dbReference>
<name>A0A511DNR8_9PSEU</name>
<keyword evidence="2" id="KW-0159">Chromosome partition</keyword>
<proteinExistence type="inferred from homology"/>
<dbReference type="PANTHER" id="PTHR33375:SF1">
    <property type="entry name" value="CHROMOSOME-PARTITIONING PROTEIN PARB-RELATED"/>
    <property type="match status" value="1"/>
</dbReference>
<comment type="similarity">
    <text evidence="1">Belongs to the ParB family.</text>
</comment>
<feature type="compositionally biased region" description="Basic residues" evidence="3">
    <location>
        <begin position="236"/>
        <end position="249"/>
    </location>
</feature>
<dbReference type="PANTHER" id="PTHR33375">
    <property type="entry name" value="CHROMOSOME-PARTITIONING PROTEIN PARB-RELATED"/>
    <property type="match status" value="1"/>
</dbReference>
<evidence type="ECO:0000313" key="6">
    <source>
        <dbReference type="Proteomes" id="UP000321685"/>
    </source>
</evidence>
<dbReference type="Gene3D" id="1.10.10.2830">
    <property type="match status" value="1"/>
</dbReference>
<evidence type="ECO:0000259" key="4">
    <source>
        <dbReference type="SMART" id="SM00470"/>
    </source>
</evidence>
<accession>A0A511DNR8</accession>
<evidence type="ECO:0000256" key="2">
    <source>
        <dbReference type="ARBA" id="ARBA00022829"/>
    </source>
</evidence>
<keyword evidence="6" id="KW-1185">Reference proteome</keyword>
<dbReference type="RefSeq" id="WP_147114499.1">
    <property type="nucleotide sequence ID" value="NZ_BJVJ01000091.1"/>
</dbReference>
<dbReference type="Gene3D" id="3.90.1530.30">
    <property type="match status" value="1"/>
</dbReference>
<dbReference type="GO" id="GO:0005694">
    <property type="term" value="C:chromosome"/>
    <property type="evidence" value="ECO:0007669"/>
    <property type="project" value="TreeGrafter"/>
</dbReference>
<organism evidence="5 6">
    <name type="scientific">Pseudonocardia sulfidoxydans NBRC 16205</name>
    <dbReference type="NCBI Taxonomy" id="1223511"/>
    <lineage>
        <taxon>Bacteria</taxon>
        <taxon>Bacillati</taxon>
        <taxon>Actinomycetota</taxon>
        <taxon>Actinomycetes</taxon>
        <taxon>Pseudonocardiales</taxon>
        <taxon>Pseudonocardiaceae</taxon>
        <taxon>Pseudonocardia</taxon>
    </lineage>
</organism>
<dbReference type="EMBL" id="BJVJ01000091">
    <property type="protein sequence ID" value="GEL26462.1"/>
    <property type="molecule type" value="Genomic_DNA"/>
</dbReference>
<protein>
    <recommendedName>
        <fullName evidence="4">ParB-like N-terminal domain-containing protein</fullName>
    </recommendedName>
</protein>
<evidence type="ECO:0000256" key="1">
    <source>
        <dbReference type="ARBA" id="ARBA00006295"/>
    </source>
</evidence>
<dbReference type="OrthoDB" id="70307at2"/>
<sequence>MGKRVNLAELAQEEVPDSYSLTPPADARWSTSTRGRTVELDSATLAVGDIALNPFNERDPSDDEGEEFDQLVATIRQHGVLQPIVVCSAQAFGDRFPSEHSRIGDASWVALIGNRRLRASIAAGQARVPALVNDERLASMHEVMLIENSHRKDLSPLREAAAMQCVLTAEKISQRELAARIGRTNGYVSQRVVLLGLIPALKDALQDGRLKLERARELGALPTDEQEQIAADGPPYRRKAERAGHRTRRTIAAATPADAAASIRKVFSADELAELIRLLSTQRD</sequence>
<dbReference type="InterPro" id="IPR003115">
    <property type="entry name" value="ParB_N"/>
</dbReference>
<feature type="domain" description="ParB-like N-terminal" evidence="4">
    <location>
        <begin position="46"/>
        <end position="149"/>
    </location>
</feature>
<dbReference type="SMART" id="SM00470">
    <property type="entry name" value="ParB"/>
    <property type="match status" value="1"/>
</dbReference>
<dbReference type="SUPFAM" id="SSF109709">
    <property type="entry name" value="KorB DNA-binding domain-like"/>
    <property type="match status" value="1"/>
</dbReference>
<dbReference type="Pfam" id="PF02195">
    <property type="entry name" value="ParB_N"/>
    <property type="match status" value="1"/>
</dbReference>
<comment type="caution">
    <text evidence="5">The sequence shown here is derived from an EMBL/GenBank/DDBJ whole genome shotgun (WGS) entry which is preliminary data.</text>
</comment>
<dbReference type="InterPro" id="IPR041468">
    <property type="entry name" value="HTH_ParB/Spo0J"/>
</dbReference>
<evidence type="ECO:0000313" key="5">
    <source>
        <dbReference type="EMBL" id="GEL26462.1"/>
    </source>
</evidence>
<dbReference type="GO" id="GO:0003677">
    <property type="term" value="F:DNA binding"/>
    <property type="evidence" value="ECO:0007669"/>
    <property type="project" value="InterPro"/>
</dbReference>
<gene>
    <name evidence="5" type="ORF">PSU4_54160</name>
</gene>
<dbReference type="AlphaFoldDB" id="A0A511DNR8"/>
<reference evidence="5 6" key="1">
    <citation type="submission" date="2019-07" db="EMBL/GenBank/DDBJ databases">
        <title>Whole genome shotgun sequence of Pseudonocardia sulfidoxydans NBRC 16205.</title>
        <authorList>
            <person name="Hosoyama A."/>
            <person name="Uohara A."/>
            <person name="Ohji S."/>
            <person name="Ichikawa N."/>
        </authorList>
    </citation>
    <scope>NUCLEOTIDE SEQUENCE [LARGE SCALE GENOMIC DNA]</scope>
    <source>
        <strain evidence="5 6">NBRC 16205</strain>
    </source>
</reference>
<feature type="region of interest" description="Disordered" evidence="3">
    <location>
        <begin position="223"/>
        <end position="253"/>
    </location>
</feature>
<dbReference type="InterPro" id="IPR050336">
    <property type="entry name" value="Chromosome_partition/occlusion"/>
</dbReference>
<dbReference type="InterPro" id="IPR036086">
    <property type="entry name" value="ParB/Sulfiredoxin_sf"/>
</dbReference>
<dbReference type="NCBIfam" id="TIGR00180">
    <property type="entry name" value="parB_part"/>
    <property type="match status" value="1"/>
</dbReference>
<dbReference type="GO" id="GO:0007059">
    <property type="term" value="P:chromosome segregation"/>
    <property type="evidence" value="ECO:0007669"/>
    <property type="project" value="UniProtKB-KW"/>
</dbReference>
<dbReference type="InterPro" id="IPR004437">
    <property type="entry name" value="ParB/RepB/Spo0J"/>
</dbReference>
<dbReference type="Proteomes" id="UP000321685">
    <property type="component" value="Unassembled WGS sequence"/>
</dbReference>